<accession>A0ACC2NVP5</accession>
<evidence type="ECO:0000313" key="2">
    <source>
        <dbReference type="Proteomes" id="UP001239111"/>
    </source>
</evidence>
<proteinExistence type="predicted"/>
<comment type="caution">
    <text evidence="1">The sequence shown here is derived from an EMBL/GenBank/DDBJ whole genome shotgun (WGS) entry which is preliminary data.</text>
</comment>
<gene>
    <name evidence="1" type="ORF">QAD02_005554</name>
</gene>
<organism evidence="1 2">
    <name type="scientific">Eretmocerus hayati</name>
    <dbReference type="NCBI Taxonomy" id="131215"/>
    <lineage>
        <taxon>Eukaryota</taxon>
        <taxon>Metazoa</taxon>
        <taxon>Ecdysozoa</taxon>
        <taxon>Arthropoda</taxon>
        <taxon>Hexapoda</taxon>
        <taxon>Insecta</taxon>
        <taxon>Pterygota</taxon>
        <taxon>Neoptera</taxon>
        <taxon>Endopterygota</taxon>
        <taxon>Hymenoptera</taxon>
        <taxon>Apocrita</taxon>
        <taxon>Proctotrupomorpha</taxon>
        <taxon>Chalcidoidea</taxon>
        <taxon>Aphelinidae</taxon>
        <taxon>Aphelininae</taxon>
        <taxon>Eretmocerus</taxon>
    </lineage>
</organism>
<sequence length="933" mass="107944">MSNANMIETPEGKKISEVFTAVQYNRTCHPKYLKNLRKLYDKMELDTFFKEFVSNLRVPMTYIEKHPHVENALRFAAEFIISIQPKSETEDADECDEMCAFLAQTFEFLLKSHNAKDKAIRYRVCYFLNMLLDTMGDNATIEDELCNKIMQSMMERILDKSPKVRAQAAIALHRLQEPQNPACPVINVYIFHLTKDPSAEVRRVILSKMAKNKQTLHAAIKRTRDVDDSVRKMAYLFISKITVKSLTISQRELLMNNGLHDTSDAIKKCVKEVLIPAWLRYYENNYNNFIKAIDAEHASETVTLALGCLFKNADPENLIEQLPIDGSKFVPVEQLTSEIVLYWRCLAEHFKKENLTDEFERIMPELTRFCVYIKEFLGEKENRANKQLDQMTQDFILLQLFEIVKFHDLADEVGRRNLKNLILETLQENHCSQKLSECIVHYFEKVVPDTADRIASLVEVINEIRMPTRINERVVPISEDERHERKMMKAKLGVKLLELEDEEYSAIQCKDYTKAQAINEKVVKLREEIDTLSKEPEEVMESQNVPEEKNDPETMMQCLQIMYYMMQSTTINSLYPALRTLMESIVLPELREDNNEKVLSIALRCIGLCCHVDAELAKKYLMLCFLYISESPYEDVWIAAAQVIFDMLLKYGFEHFNINKDDDPNNQQNGKRNKSIRLFSQTDEDVLVNDKQINPAESSDSVLKALTALIDNQHQNLQSVAILGLCKLILHKRICNVNLISHLIILWHNPSTKENLSQTLCNFFNLYVNKVNESQSILEDAYLPTLRTLRNASEMSDIIEIDPLRVSEMIIKLTCCAIHNNYSAHNQITYNILSEILNPETDLELEVLIKSLKMLDVNLDGEMKNDILKALEDVEDLLNSPGEPKRLLNYIHQFRAKITAANNETNRTVEGLENLIKIYEIVQVCTSMDHTED</sequence>
<protein>
    <submittedName>
        <fullName evidence="1">Uncharacterized protein</fullName>
    </submittedName>
</protein>
<evidence type="ECO:0000313" key="1">
    <source>
        <dbReference type="EMBL" id="KAJ8674292.1"/>
    </source>
</evidence>
<keyword evidence="2" id="KW-1185">Reference proteome</keyword>
<name>A0ACC2NVP5_9HYME</name>
<reference evidence="1" key="1">
    <citation type="submission" date="2023-04" db="EMBL/GenBank/DDBJ databases">
        <title>A chromosome-level genome assembly of the parasitoid wasp Eretmocerus hayati.</title>
        <authorList>
            <person name="Zhong Y."/>
            <person name="Liu S."/>
            <person name="Liu Y."/>
        </authorList>
    </citation>
    <scope>NUCLEOTIDE SEQUENCE</scope>
    <source>
        <strain evidence="1">ZJU_SS_LIU_2023</strain>
    </source>
</reference>
<dbReference type="EMBL" id="CM056743">
    <property type="protein sequence ID" value="KAJ8674292.1"/>
    <property type="molecule type" value="Genomic_DNA"/>
</dbReference>
<dbReference type="Proteomes" id="UP001239111">
    <property type="component" value="Chromosome 3"/>
</dbReference>